<dbReference type="AlphaFoldDB" id="A0A087BM70"/>
<proteinExistence type="predicted"/>
<dbReference type="EMBL" id="JGZD01000009">
    <property type="protein sequence ID" value="KFI72120.1"/>
    <property type="molecule type" value="Genomic_DNA"/>
</dbReference>
<keyword evidence="2" id="KW-1133">Transmembrane helix</keyword>
<protein>
    <submittedName>
        <fullName evidence="3">Uncharacterized protein</fullName>
    </submittedName>
</protein>
<feature type="transmembrane region" description="Helical" evidence="2">
    <location>
        <begin position="51"/>
        <end position="76"/>
    </location>
</feature>
<accession>A0A087BM70</accession>
<sequence length="192" mass="21404">MADGEHREEWSPIPLRYVIQGHVTTETLLIPVYLLACWLCGRIMPTIALSFGVLSASVIIAALASAIPNACILHAISVHERTDHPSPWYLVPQALCLALIAAVVVMVLTGGRIQALALGLIMAVVSLVVELLMLPRSKDQVMSRAKVRENMERTRDMTHEVFADEIAHLHDEQRRKLDEENRAHGIDRIHRS</sequence>
<keyword evidence="2" id="KW-0812">Transmembrane</keyword>
<dbReference type="eggNOG" id="ENOG5032EPK">
    <property type="taxonomic scope" value="Bacteria"/>
</dbReference>
<keyword evidence="4" id="KW-1185">Reference proteome</keyword>
<evidence type="ECO:0000256" key="2">
    <source>
        <dbReference type="SAM" id="Phobius"/>
    </source>
</evidence>
<name>A0A087BM70_9BIFI</name>
<feature type="transmembrane region" description="Helical" evidence="2">
    <location>
        <begin position="115"/>
        <end position="134"/>
    </location>
</feature>
<comment type="caution">
    <text evidence="3">The sequence shown here is derived from an EMBL/GenBank/DDBJ whole genome shotgun (WGS) entry which is preliminary data.</text>
</comment>
<evidence type="ECO:0000313" key="3">
    <source>
        <dbReference type="EMBL" id="KFI72120.1"/>
    </source>
</evidence>
<dbReference type="RefSeq" id="WP_022860769.1">
    <property type="nucleotide sequence ID" value="NZ_JGZD01000009.1"/>
</dbReference>
<evidence type="ECO:0000313" key="4">
    <source>
        <dbReference type="Proteomes" id="UP000029014"/>
    </source>
</evidence>
<reference evidence="3 4" key="1">
    <citation type="submission" date="2014-03" db="EMBL/GenBank/DDBJ databases">
        <title>Genomics of Bifidobacteria.</title>
        <authorList>
            <person name="Ventura M."/>
            <person name="Milani C."/>
            <person name="Lugli G.A."/>
        </authorList>
    </citation>
    <scope>NUCLEOTIDE SEQUENCE [LARGE SCALE GENOMIC DNA]</scope>
    <source>
        <strain evidence="3 4">LMG 11592</strain>
    </source>
</reference>
<keyword evidence="2" id="KW-0472">Membrane</keyword>
<gene>
    <name evidence="3" type="ORF">BMIN_0008</name>
</gene>
<feature type="transmembrane region" description="Helical" evidence="2">
    <location>
        <begin position="88"/>
        <end position="108"/>
    </location>
</feature>
<dbReference type="STRING" id="1693.BMIN_0008"/>
<feature type="transmembrane region" description="Helical" evidence="2">
    <location>
        <begin position="17"/>
        <end position="39"/>
    </location>
</feature>
<evidence type="ECO:0000256" key="1">
    <source>
        <dbReference type="SAM" id="MobiDB-lite"/>
    </source>
</evidence>
<feature type="region of interest" description="Disordered" evidence="1">
    <location>
        <begin position="173"/>
        <end position="192"/>
    </location>
</feature>
<organism evidence="3 4">
    <name type="scientific">Bifidobacterium minimum</name>
    <dbReference type="NCBI Taxonomy" id="1693"/>
    <lineage>
        <taxon>Bacteria</taxon>
        <taxon>Bacillati</taxon>
        <taxon>Actinomycetota</taxon>
        <taxon>Actinomycetes</taxon>
        <taxon>Bifidobacteriales</taxon>
        <taxon>Bifidobacteriaceae</taxon>
        <taxon>Bifidobacterium</taxon>
    </lineage>
</organism>
<dbReference type="Proteomes" id="UP000029014">
    <property type="component" value="Unassembled WGS sequence"/>
</dbReference>